<name>A0A1I7MH85_9MICC</name>
<evidence type="ECO:0000256" key="1">
    <source>
        <dbReference type="SAM" id="MobiDB-lite"/>
    </source>
</evidence>
<accession>A0A1I7MH85</accession>
<organism evidence="2 3">
    <name type="scientific">Micrococcus terreus</name>
    <dbReference type="NCBI Taxonomy" id="574650"/>
    <lineage>
        <taxon>Bacteria</taxon>
        <taxon>Bacillati</taxon>
        <taxon>Actinomycetota</taxon>
        <taxon>Actinomycetes</taxon>
        <taxon>Micrococcales</taxon>
        <taxon>Micrococcaceae</taxon>
        <taxon>Micrococcus</taxon>
    </lineage>
</organism>
<dbReference type="RefSeq" id="WP_143109405.1">
    <property type="nucleotide sequence ID" value="NZ_FPCG01000002.1"/>
</dbReference>
<proteinExistence type="predicted"/>
<feature type="region of interest" description="Disordered" evidence="1">
    <location>
        <begin position="1"/>
        <end position="23"/>
    </location>
</feature>
<sequence>MTTTAAPAAPAGSTHRTVPDPFVDGVSYSKWDGPSVGADDSTRVSTYWEPESGVVLAVDGNGTERGGFDITPESARRLIADLTTVLARLGS</sequence>
<evidence type="ECO:0000313" key="3">
    <source>
        <dbReference type="Proteomes" id="UP000198881"/>
    </source>
</evidence>
<evidence type="ECO:0000313" key="2">
    <source>
        <dbReference type="EMBL" id="SFV21293.1"/>
    </source>
</evidence>
<reference evidence="2 3" key="1">
    <citation type="submission" date="2016-10" db="EMBL/GenBank/DDBJ databases">
        <authorList>
            <person name="de Groot N.N."/>
        </authorList>
    </citation>
    <scope>NUCLEOTIDE SEQUENCE [LARGE SCALE GENOMIC DNA]</scope>
    <source>
        <strain evidence="2 3">CGMCC 1.7054</strain>
    </source>
</reference>
<dbReference type="EMBL" id="FPCG01000002">
    <property type="protein sequence ID" value="SFV21293.1"/>
    <property type="molecule type" value="Genomic_DNA"/>
</dbReference>
<dbReference type="AlphaFoldDB" id="A0A1I7MH85"/>
<protein>
    <submittedName>
        <fullName evidence="2">Uncharacterized protein</fullName>
    </submittedName>
</protein>
<gene>
    <name evidence="2" type="ORF">SAMN04487966_102281</name>
</gene>
<keyword evidence="3" id="KW-1185">Reference proteome</keyword>
<dbReference type="Proteomes" id="UP000198881">
    <property type="component" value="Unassembled WGS sequence"/>
</dbReference>
<feature type="compositionally biased region" description="Low complexity" evidence="1">
    <location>
        <begin position="1"/>
        <end position="11"/>
    </location>
</feature>